<keyword evidence="3" id="KW-1185">Reference proteome</keyword>
<dbReference type="Proteomes" id="UP000075883">
    <property type="component" value="Unassembled WGS sequence"/>
</dbReference>
<evidence type="ECO:0000313" key="3">
    <source>
        <dbReference type="Proteomes" id="UP000075883"/>
    </source>
</evidence>
<dbReference type="EnsemblMetazoa" id="ACUA017791-RA">
    <property type="protein sequence ID" value="ACUA017791-PA"/>
    <property type="gene ID" value="ACUA017791"/>
</dbReference>
<evidence type="ECO:0000256" key="1">
    <source>
        <dbReference type="SAM" id="MobiDB-lite"/>
    </source>
</evidence>
<name>A0A182MGL0_9DIPT</name>
<dbReference type="AlphaFoldDB" id="A0A182MGL0"/>
<reference evidence="3" key="1">
    <citation type="submission" date="2013-09" db="EMBL/GenBank/DDBJ databases">
        <title>The Genome Sequence of Anopheles culicifacies species A.</title>
        <authorList>
            <consortium name="The Broad Institute Genomics Platform"/>
            <person name="Neafsey D.E."/>
            <person name="Besansky N."/>
            <person name="Howell P."/>
            <person name="Walton C."/>
            <person name="Young S.K."/>
            <person name="Zeng Q."/>
            <person name="Gargeya S."/>
            <person name="Fitzgerald M."/>
            <person name="Haas B."/>
            <person name="Abouelleil A."/>
            <person name="Allen A.W."/>
            <person name="Alvarado L."/>
            <person name="Arachchi H.M."/>
            <person name="Berlin A.M."/>
            <person name="Chapman S.B."/>
            <person name="Gainer-Dewar J."/>
            <person name="Goldberg J."/>
            <person name="Griggs A."/>
            <person name="Gujja S."/>
            <person name="Hansen M."/>
            <person name="Howarth C."/>
            <person name="Imamovic A."/>
            <person name="Ireland A."/>
            <person name="Larimer J."/>
            <person name="McCowan C."/>
            <person name="Murphy C."/>
            <person name="Pearson M."/>
            <person name="Poon T.W."/>
            <person name="Priest M."/>
            <person name="Roberts A."/>
            <person name="Saif S."/>
            <person name="Shea T."/>
            <person name="Sisk P."/>
            <person name="Sykes S."/>
            <person name="Wortman J."/>
            <person name="Nusbaum C."/>
            <person name="Birren B."/>
        </authorList>
    </citation>
    <scope>NUCLEOTIDE SEQUENCE [LARGE SCALE GENOMIC DNA]</scope>
    <source>
        <strain evidence="3">A-37</strain>
    </source>
</reference>
<protein>
    <submittedName>
        <fullName evidence="2">Uncharacterized protein</fullName>
    </submittedName>
</protein>
<organism evidence="2 3">
    <name type="scientific">Anopheles culicifacies</name>
    <dbReference type="NCBI Taxonomy" id="139723"/>
    <lineage>
        <taxon>Eukaryota</taxon>
        <taxon>Metazoa</taxon>
        <taxon>Ecdysozoa</taxon>
        <taxon>Arthropoda</taxon>
        <taxon>Hexapoda</taxon>
        <taxon>Insecta</taxon>
        <taxon>Pterygota</taxon>
        <taxon>Neoptera</taxon>
        <taxon>Endopterygota</taxon>
        <taxon>Diptera</taxon>
        <taxon>Nematocera</taxon>
        <taxon>Culicoidea</taxon>
        <taxon>Culicidae</taxon>
        <taxon>Anophelinae</taxon>
        <taxon>Anopheles</taxon>
        <taxon>culicifacies species complex</taxon>
    </lineage>
</organism>
<proteinExistence type="predicted"/>
<dbReference type="VEuPathDB" id="VectorBase:ACUA017791"/>
<feature type="compositionally biased region" description="Acidic residues" evidence="1">
    <location>
        <begin position="63"/>
        <end position="77"/>
    </location>
</feature>
<feature type="compositionally biased region" description="Basic and acidic residues" evidence="1">
    <location>
        <begin position="112"/>
        <end position="122"/>
    </location>
</feature>
<accession>A0A182MGL0</accession>
<evidence type="ECO:0000313" key="2">
    <source>
        <dbReference type="EnsemblMetazoa" id="ACUA017791-PA"/>
    </source>
</evidence>
<feature type="region of interest" description="Disordered" evidence="1">
    <location>
        <begin position="25"/>
        <end position="185"/>
    </location>
</feature>
<dbReference type="EMBL" id="AXCM01000723">
    <property type="status" value="NOT_ANNOTATED_CDS"/>
    <property type="molecule type" value="Genomic_DNA"/>
</dbReference>
<sequence>MHSRMFLSELRGLFDLLQKSQNALSSKTLDQDLSPPAGGTVGERKSRTIPVRVCRAREKHEEEEQEDDDDEDEEEEDERRACGLDYEEQEHEGDDEGENDSEDNGQQQHGTSAHDHCQEQVEPRTSVSQQRRIRRIRSRQAAEQARGRSGNYGRHRARGMGTMVTSPAATGSATPPDMQAAYPRPSGSVRLDELHAEMEMDDDDEEEEEEEEEVGVEYAVLLPDSFAVLDSSF</sequence>
<reference evidence="2" key="2">
    <citation type="submission" date="2020-05" db="UniProtKB">
        <authorList>
            <consortium name="EnsemblMetazoa"/>
        </authorList>
    </citation>
    <scope>IDENTIFICATION</scope>
    <source>
        <strain evidence="2">A-37</strain>
    </source>
</reference>
<feature type="compositionally biased region" description="Polar residues" evidence="1">
    <location>
        <begin position="163"/>
        <end position="173"/>
    </location>
</feature>
<feature type="compositionally biased region" description="Acidic residues" evidence="1">
    <location>
        <begin position="85"/>
        <end position="103"/>
    </location>
</feature>